<dbReference type="Proteomes" id="UP001178508">
    <property type="component" value="Chromosome 7"/>
</dbReference>
<reference evidence="5" key="1">
    <citation type="submission" date="2023-08" db="EMBL/GenBank/DDBJ databases">
        <authorList>
            <person name="Alioto T."/>
            <person name="Alioto T."/>
            <person name="Gomez Garrido J."/>
        </authorList>
    </citation>
    <scope>NUCLEOTIDE SEQUENCE</scope>
</reference>
<feature type="compositionally biased region" description="Acidic residues" evidence="2">
    <location>
        <begin position="80"/>
        <end position="132"/>
    </location>
</feature>
<proteinExistence type="inferred from homology"/>
<feature type="domain" description="AATF leucine zipper-containing" evidence="4">
    <location>
        <begin position="222"/>
        <end position="370"/>
    </location>
</feature>
<feature type="compositionally biased region" description="Acidic residues" evidence="2">
    <location>
        <begin position="169"/>
        <end position="208"/>
    </location>
</feature>
<keyword evidence="6" id="KW-1185">Reference proteome</keyword>
<evidence type="ECO:0000313" key="6">
    <source>
        <dbReference type="Proteomes" id="UP001178508"/>
    </source>
</evidence>
<feature type="compositionally biased region" description="Acidic residues" evidence="2">
    <location>
        <begin position="314"/>
        <end position="329"/>
    </location>
</feature>
<evidence type="ECO:0000259" key="3">
    <source>
        <dbReference type="Pfam" id="PF08164"/>
    </source>
</evidence>
<name>A0AAV1FED3_XYRNO</name>
<dbReference type="InterPro" id="IPR039223">
    <property type="entry name" value="AATF/Bfr2"/>
</dbReference>
<dbReference type="Pfam" id="PF08164">
    <property type="entry name" value="TRAUB"/>
    <property type="match status" value="1"/>
</dbReference>
<dbReference type="Pfam" id="PF13339">
    <property type="entry name" value="AATF-Che1"/>
    <property type="match status" value="1"/>
</dbReference>
<gene>
    <name evidence="5" type="ORF">XNOV1_A034589</name>
</gene>
<feature type="region of interest" description="Disordered" evidence="2">
    <location>
        <begin position="77"/>
        <end position="222"/>
    </location>
</feature>
<comment type="similarity">
    <text evidence="1">Belongs to the AATF family.</text>
</comment>
<dbReference type="AlphaFoldDB" id="A0AAV1FED3"/>
<organism evidence="5 6">
    <name type="scientific">Xyrichtys novacula</name>
    <name type="common">Pearly razorfish</name>
    <name type="synonym">Hemipteronotus novacula</name>
    <dbReference type="NCBI Taxonomy" id="13765"/>
    <lineage>
        <taxon>Eukaryota</taxon>
        <taxon>Metazoa</taxon>
        <taxon>Chordata</taxon>
        <taxon>Craniata</taxon>
        <taxon>Vertebrata</taxon>
        <taxon>Euteleostomi</taxon>
        <taxon>Actinopterygii</taxon>
        <taxon>Neopterygii</taxon>
        <taxon>Teleostei</taxon>
        <taxon>Neoteleostei</taxon>
        <taxon>Acanthomorphata</taxon>
        <taxon>Eupercaria</taxon>
        <taxon>Labriformes</taxon>
        <taxon>Labridae</taxon>
        <taxon>Xyrichtys</taxon>
    </lineage>
</organism>
<dbReference type="GO" id="GO:0005730">
    <property type="term" value="C:nucleolus"/>
    <property type="evidence" value="ECO:0007669"/>
    <property type="project" value="TreeGrafter"/>
</dbReference>
<evidence type="ECO:0000256" key="1">
    <source>
        <dbReference type="ARBA" id="ARBA00008966"/>
    </source>
</evidence>
<evidence type="ECO:0000256" key="2">
    <source>
        <dbReference type="SAM" id="MobiDB-lite"/>
    </source>
</evidence>
<evidence type="ECO:0000259" key="4">
    <source>
        <dbReference type="Pfam" id="PF13339"/>
    </source>
</evidence>
<dbReference type="PANTHER" id="PTHR15565:SF0">
    <property type="entry name" value="PROTEIN AATF"/>
    <property type="match status" value="1"/>
</dbReference>
<protein>
    <submittedName>
        <fullName evidence="5">Protein AATF</fullName>
    </submittedName>
</protein>
<feature type="region of interest" description="Disordered" evidence="2">
    <location>
        <begin position="36"/>
        <end position="56"/>
    </location>
</feature>
<dbReference type="InterPro" id="IPR012617">
    <property type="entry name" value="AATF_C"/>
</dbReference>
<dbReference type="InterPro" id="IPR025160">
    <property type="entry name" value="AATF"/>
</dbReference>
<evidence type="ECO:0000313" key="5">
    <source>
        <dbReference type="EMBL" id="CAJ1059706.1"/>
    </source>
</evidence>
<dbReference type="PANTHER" id="PTHR15565">
    <property type="entry name" value="AATF PROTEIN APOPTOSIS ANTAGONIZING TRANSCRIPTION FACTOR"/>
    <property type="match status" value="1"/>
</dbReference>
<feature type="region of interest" description="Disordered" evidence="2">
    <location>
        <begin position="310"/>
        <end position="337"/>
    </location>
</feature>
<feature type="domain" description="Apoptosis-antagonizing transcription factor C-terminal" evidence="3">
    <location>
        <begin position="461"/>
        <end position="545"/>
    </location>
</feature>
<sequence>MANSFSLQLEDLLNPLPKFADPEDDEDEATKAKVINRFNEDDDEDEVGRSALRKHNTSLLSDTDRRYVGKAVSRKQLLMDTEELNEDADEDDDEDEDESSEEELVEAVSTGDEEAGEDDDNDFVDYEEEEELVDAKPDVKKSSTTKGAAEIFPQGVDFHKLTAGMDDLGVSEEDDGDIGDETEGSDEDEGSDDDDDDDEMEEDDEDDEGVVRTFSQDKVDEEVEKGKAVKNQLALWDQLLEGRIKIQKALMTANQLPQPDTLPEFKRRGGAELAGELKNTHKALKALQRSLLELHDQLLYQNADTRSIALGETGDQDDDEEINSDEDGSVQESGAPKRKLEMAEYPDFMAKRFTQFQPYCNATLQKWHDKTRLTMGKTSKGFGAFERNILTQVEQVLMDKERLMRRTQTRRSEFKVLGKKEALAFMPEPLLEEGEEVEQQLKANTHLKDLDEDIFNDDDFYHQLLRELIERKTSAADPNDQVAMGRQWLAIQKLRSKIKKKVDTKASKGRKVRFHIHSKLVNFMAPIDHSSMSDEARSELYRGLFGQNSAARE</sequence>
<accession>A0AAV1FED3</accession>
<dbReference type="EMBL" id="OY660870">
    <property type="protein sequence ID" value="CAJ1059706.1"/>
    <property type="molecule type" value="Genomic_DNA"/>
</dbReference>
<dbReference type="GO" id="GO:0006357">
    <property type="term" value="P:regulation of transcription by RNA polymerase II"/>
    <property type="evidence" value="ECO:0007669"/>
    <property type="project" value="TreeGrafter"/>
</dbReference>